<keyword evidence="9" id="KW-0542">Nucleomorph</keyword>
<dbReference type="InterPro" id="IPR000851">
    <property type="entry name" value="Ribosomal_uS5"/>
</dbReference>
<dbReference type="EMBL" id="AB996602">
    <property type="protein sequence ID" value="BAS01791.1"/>
    <property type="molecule type" value="Genomic_DNA"/>
</dbReference>
<dbReference type="Gene3D" id="3.30.230.10">
    <property type="match status" value="1"/>
</dbReference>
<comment type="similarity">
    <text evidence="1 7">Belongs to the universal ribosomal protein uS5 family.</text>
</comment>
<name>A0A0H5BHT6_9EUKA</name>
<dbReference type="FunFam" id="3.30.230.10:FF:000004">
    <property type="entry name" value="40S ribosomal protein S2"/>
    <property type="match status" value="1"/>
</dbReference>
<dbReference type="PANTHER" id="PTHR13718">
    <property type="entry name" value="RIBOSOMAL S SUBUNIT"/>
    <property type="match status" value="1"/>
</dbReference>
<dbReference type="SUPFAM" id="SSF54211">
    <property type="entry name" value="Ribosomal protein S5 domain 2-like"/>
    <property type="match status" value="1"/>
</dbReference>
<evidence type="ECO:0000256" key="2">
    <source>
        <dbReference type="ARBA" id="ARBA00022980"/>
    </source>
</evidence>
<gene>
    <name evidence="9" type="primary">rps2</name>
</gene>
<evidence type="ECO:0000256" key="5">
    <source>
        <dbReference type="ARBA" id="ARBA00035407"/>
    </source>
</evidence>
<organism evidence="9">
    <name type="scientific">Amorphochlora amoebiformis</name>
    <dbReference type="NCBI Taxonomy" id="1561963"/>
    <lineage>
        <taxon>Eukaryota</taxon>
        <taxon>Sar</taxon>
        <taxon>Rhizaria</taxon>
        <taxon>Cercozoa</taxon>
        <taxon>Chlorarachniophyceae</taxon>
        <taxon>Amorphochlora</taxon>
    </lineage>
</organism>
<dbReference type="InterPro" id="IPR005324">
    <property type="entry name" value="Ribosomal_uS5_C"/>
</dbReference>
<accession>A0A0H5BHT6</accession>
<proteinExistence type="inferred from homology"/>
<dbReference type="GO" id="GO:0003723">
    <property type="term" value="F:RNA binding"/>
    <property type="evidence" value="ECO:0007669"/>
    <property type="project" value="InterPro"/>
</dbReference>
<reference evidence="9" key="1">
    <citation type="journal article" date="2015" name="Genome Biol. Evol.">
        <title>Nucleomorph Genome Sequences of Two Chlorarachniophytes, Amorphochlora amoebiformis and Lotharella vacuolata.</title>
        <authorList>
            <person name="Suzuki S."/>
            <person name="Shirato S."/>
            <person name="Hirakawa Y."/>
            <person name="Ishida K."/>
        </authorList>
    </citation>
    <scope>NUCLEOTIDE SEQUENCE</scope>
    <source>
        <strain evidence="9">CCMP2058</strain>
    </source>
</reference>
<evidence type="ECO:0000256" key="3">
    <source>
        <dbReference type="ARBA" id="ARBA00023274"/>
    </source>
</evidence>
<evidence type="ECO:0000256" key="1">
    <source>
        <dbReference type="ARBA" id="ARBA00008945"/>
    </source>
</evidence>
<dbReference type="InterPro" id="IPR013810">
    <property type="entry name" value="Ribosomal_uS5_N"/>
</dbReference>
<evidence type="ECO:0000259" key="8">
    <source>
        <dbReference type="PROSITE" id="PS50881"/>
    </source>
</evidence>
<evidence type="ECO:0000256" key="7">
    <source>
        <dbReference type="RuleBase" id="RU003823"/>
    </source>
</evidence>
<dbReference type="InterPro" id="IPR020568">
    <property type="entry name" value="Ribosomal_Su5_D2-typ_SF"/>
</dbReference>
<dbReference type="SUPFAM" id="SSF54768">
    <property type="entry name" value="dsRNA-binding domain-like"/>
    <property type="match status" value="1"/>
</dbReference>
<dbReference type="PROSITE" id="PS50881">
    <property type="entry name" value="S5_DSRBD"/>
    <property type="match status" value="1"/>
</dbReference>
<evidence type="ECO:0000313" key="9">
    <source>
        <dbReference type="EMBL" id="BAS01791.1"/>
    </source>
</evidence>
<keyword evidence="2 6" id="KW-0689">Ribosomal protein</keyword>
<protein>
    <recommendedName>
        <fullName evidence="4">Small ribosomal subunit protein uS5</fullName>
    </recommendedName>
    <alternativeName>
        <fullName evidence="5">40S ribosomal protein S2</fullName>
    </alternativeName>
</protein>
<evidence type="ECO:0000256" key="4">
    <source>
        <dbReference type="ARBA" id="ARBA00035255"/>
    </source>
</evidence>
<dbReference type="InterPro" id="IPR014721">
    <property type="entry name" value="Ribsml_uS5_D2-typ_fold_subgr"/>
</dbReference>
<dbReference type="Pfam" id="PF00333">
    <property type="entry name" value="Ribosomal_S5"/>
    <property type="match status" value="1"/>
</dbReference>
<dbReference type="GO" id="GO:0022627">
    <property type="term" value="C:cytosolic small ribosomal subunit"/>
    <property type="evidence" value="ECO:0007669"/>
    <property type="project" value="TreeGrafter"/>
</dbReference>
<sequence length="271" mass="31455">MYKKFKGTLKKNDIASIKKTKKMENIKKKIIFSKNLFKNMLKSKYFINIRRKYKKINKKFKLKVYPREEIYNNIINNFDNINEMFFRFIGLKMNHLIDIVFSNSLTIKKVKISTVTRQTRSGRQFRKKVCIVIGDFRGHVGLGIKSSLNYYEALNSAIKRAKLNFTRIKRGFWEDTSGRPHTLASRCSGKFGSVIINIIPAPRGKGIKAARYQYDVISVSGVHDCYTKSFGSTKSSFNTIQATYKALLLSYSFNSPDIWRITTNKNFSDLI</sequence>
<dbReference type="GO" id="GO:0006412">
    <property type="term" value="P:translation"/>
    <property type="evidence" value="ECO:0007669"/>
    <property type="project" value="InterPro"/>
</dbReference>
<evidence type="ECO:0000256" key="6">
    <source>
        <dbReference type="PROSITE-ProRule" id="PRU00268"/>
    </source>
</evidence>
<dbReference type="Gene3D" id="3.30.160.20">
    <property type="match status" value="1"/>
</dbReference>
<dbReference type="GO" id="GO:0003735">
    <property type="term" value="F:structural constituent of ribosome"/>
    <property type="evidence" value="ECO:0007669"/>
    <property type="project" value="UniProtKB-UniRule"/>
</dbReference>
<dbReference type="PANTHER" id="PTHR13718:SF4">
    <property type="entry name" value="40S RIBOSOMAL PROTEIN S2"/>
    <property type="match status" value="1"/>
</dbReference>
<dbReference type="Pfam" id="PF03719">
    <property type="entry name" value="Ribosomal_S5_C"/>
    <property type="match status" value="1"/>
</dbReference>
<geneLocation type="nucleomorph" evidence="9"/>
<feature type="domain" description="S5 DRBM" evidence="8">
    <location>
        <begin position="105"/>
        <end position="168"/>
    </location>
</feature>
<keyword evidence="3 6" id="KW-0687">Ribonucleoprotein</keyword>
<dbReference type="AlphaFoldDB" id="A0A0H5BHT6"/>